<protein>
    <submittedName>
        <fullName evidence="2">Uncharacterized protein</fullName>
    </submittedName>
</protein>
<keyword evidence="1" id="KW-0812">Transmembrane</keyword>
<proteinExistence type="predicted"/>
<keyword evidence="3" id="KW-1185">Reference proteome</keyword>
<keyword evidence="1" id="KW-1133">Transmembrane helix</keyword>
<keyword evidence="1" id="KW-0472">Membrane</keyword>
<sequence length="152" mass="16858">MANDSFSYNGFSDLSSLGFLINEYNKATALSQVRGQMKVVDCKCLRALVLPDGKRSMKGFPTIRPATRLGNKVALHKTPDGVSPEFHQLISYASLKTIKAVLAVQGFQGNILSYRMRRARTNAFNMLILMIKIIGIVLRHCTECSDAGKLYL</sequence>
<reference evidence="2 3" key="1">
    <citation type="submission" date="2015-11" db="EMBL/GenBank/DDBJ databases">
        <title>Genomic analysis of 38 Legionella species identifies large and diverse effector repertoires.</title>
        <authorList>
            <person name="Burstein D."/>
            <person name="Amaro F."/>
            <person name="Zusman T."/>
            <person name="Lifshitz Z."/>
            <person name="Cohen O."/>
            <person name="Gilbert J.A."/>
            <person name="Pupko T."/>
            <person name="Shuman H.A."/>
            <person name="Segal G."/>
        </authorList>
    </citation>
    <scope>NUCLEOTIDE SEQUENCE [LARGE SCALE GENOMIC DNA]</scope>
    <source>
        <strain evidence="2 3">Mt.St.Helens-9</strain>
    </source>
</reference>
<dbReference type="Proteomes" id="UP000054877">
    <property type="component" value="Unassembled WGS sequence"/>
</dbReference>
<dbReference type="STRING" id="452.Lspi_2817"/>
<evidence type="ECO:0000256" key="1">
    <source>
        <dbReference type="SAM" id="Phobius"/>
    </source>
</evidence>
<dbReference type="EMBL" id="LNYX01000034">
    <property type="protein sequence ID" value="KTD61197.1"/>
    <property type="molecule type" value="Genomic_DNA"/>
</dbReference>
<name>A0A0W0YWC0_LEGSP</name>
<dbReference type="AlphaFoldDB" id="A0A0W0YWC0"/>
<accession>A0A0W0YWC0</accession>
<evidence type="ECO:0000313" key="2">
    <source>
        <dbReference type="EMBL" id="KTD61197.1"/>
    </source>
</evidence>
<feature type="transmembrane region" description="Helical" evidence="1">
    <location>
        <begin position="123"/>
        <end position="140"/>
    </location>
</feature>
<dbReference type="RefSeq" id="WP_231950643.1">
    <property type="nucleotide sequence ID" value="NZ_CAAAII010000004.1"/>
</dbReference>
<dbReference type="PATRIC" id="fig|452.5.peg.3120"/>
<gene>
    <name evidence="2" type="ORF">Lspi_2817</name>
</gene>
<organism evidence="2 3">
    <name type="scientific">Legionella spiritensis</name>
    <dbReference type="NCBI Taxonomy" id="452"/>
    <lineage>
        <taxon>Bacteria</taxon>
        <taxon>Pseudomonadati</taxon>
        <taxon>Pseudomonadota</taxon>
        <taxon>Gammaproteobacteria</taxon>
        <taxon>Legionellales</taxon>
        <taxon>Legionellaceae</taxon>
        <taxon>Legionella</taxon>
    </lineage>
</organism>
<evidence type="ECO:0000313" key="3">
    <source>
        <dbReference type="Proteomes" id="UP000054877"/>
    </source>
</evidence>
<comment type="caution">
    <text evidence="2">The sequence shown here is derived from an EMBL/GenBank/DDBJ whole genome shotgun (WGS) entry which is preliminary data.</text>
</comment>